<dbReference type="EMBL" id="BLAX01000001">
    <property type="protein sequence ID" value="GET33052.1"/>
    <property type="molecule type" value="Genomic_DNA"/>
</dbReference>
<proteinExistence type="predicted"/>
<dbReference type="OrthoDB" id="9807687at2"/>
<organism evidence="2 3">
    <name type="scientific">Prolixibacter bellariivorans</name>
    <dbReference type="NCBI Taxonomy" id="314319"/>
    <lineage>
        <taxon>Bacteria</taxon>
        <taxon>Pseudomonadati</taxon>
        <taxon>Bacteroidota</taxon>
        <taxon>Bacteroidia</taxon>
        <taxon>Marinilabiliales</taxon>
        <taxon>Prolixibacteraceae</taxon>
        <taxon>Prolixibacter</taxon>
    </lineage>
</organism>
<accession>A0A5M4AYU0</accession>
<dbReference type="AlphaFoldDB" id="A0A5M4AYU0"/>
<reference evidence="2 3" key="1">
    <citation type="submission" date="2019-10" db="EMBL/GenBank/DDBJ databases">
        <title>Prolixibacter strains distinguished by the presence of nitrate reductase genes were adept at nitrate-dependent anaerobic corrosion of metallic iron and carbon steel.</title>
        <authorList>
            <person name="Iino T."/>
            <person name="Shono N."/>
            <person name="Ito K."/>
            <person name="Nakamura R."/>
            <person name="Sueoka K."/>
            <person name="Harayama S."/>
            <person name="Ohkuma M."/>
        </authorList>
    </citation>
    <scope>NUCLEOTIDE SEQUENCE [LARGE SCALE GENOMIC DNA]</scope>
    <source>
        <strain evidence="2 3">JCM 13498</strain>
    </source>
</reference>
<dbReference type="Gene3D" id="3.40.50.1110">
    <property type="entry name" value="SGNH hydrolase"/>
    <property type="match status" value="1"/>
</dbReference>
<comment type="caution">
    <text evidence="2">The sequence shown here is derived from an EMBL/GenBank/DDBJ whole genome shotgun (WGS) entry which is preliminary data.</text>
</comment>
<sequence length="331" mass="39052">MSRFRTKIALPGYEKKLDYRQKIVLMGSCFAENIGEKLTSRCFSVDVNPFGILYNPVSVGNSLEILMENKRFGDEDIFFSNGRWNSYHHHSRFSHQDKEICLGQINKRVTNGAEQLREASFLFITFGTAWVYENREDQKVVSNCHKQPAKQFRRYRLNVDETVARWETLLTRLWEMNPGLQVIFTVSPIRHWKDGAHENQISKSVLFLVIEGLIAKFGKERIAYFPSYEIVMDELRDYRFYASDMVHLSELAVDYIWERFSDVLITSDSLDIMKKVEKLRLAAKHRPFDPKAESYRLFLDNQLTRAENLMKQYPFLNIQEILEYLLSKLKE</sequence>
<dbReference type="Proteomes" id="UP000391834">
    <property type="component" value="Unassembled WGS sequence"/>
</dbReference>
<dbReference type="InterPro" id="IPR014982">
    <property type="entry name" value="GSCFA"/>
</dbReference>
<keyword evidence="3" id="KW-1185">Reference proteome</keyword>
<evidence type="ECO:0000313" key="3">
    <source>
        <dbReference type="Proteomes" id="UP000391834"/>
    </source>
</evidence>
<dbReference type="RefSeq" id="WP_036985338.1">
    <property type="nucleotide sequence ID" value="NZ_BLAX01000001.1"/>
</dbReference>
<dbReference type="SUPFAM" id="SSF52266">
    <property type="entry name" value="SGNH hydrolase"/>
    <property type="match status" value="1"/>
</dbReference>
<evidence type="ECO:0000313" key="2">
    <source>
        <dbReference type="EMBL" id="GET33052.1"/>
    </source>
</evidence>
<gene>
    <name evidence="2" type="ORF">PbJCM13498_19150</name>
</gene>
<name>A0A5M4AYU0_9BACT</name>
<dbReference type="Pfam" id="PF08885">
    <property type="entry name" value="GSCFA"/>
    <property type="match status" value="1"/>
</dbReference>
<dbReference type="InterPro" id="IPR036514">
    <property type="entry name" value="SGNH_hydro_sf"/>
</dbReference>
<feature type="domain" description="GSCFA" evidence="1">
    <location>
        <begin position="22"/>
        <end position="260"/>
    </location>
</feature>
<evidence type="ECO:0000259" key="1">
    <source>
        <dbReference type="Pfam" id="PF08885"/>
    </source>
</evidence>
<protein>
    <recommendedName>
        <fullName evidence="1">GSCFA domain-containing protein</fullName>
    </recommendedName>
</protein>
<dbReference type="GO" id="GO:0016788">
    <property type="term" value="F:hydrolase activity, acting on ester bonds"/>
    <property type="evidence" value="ECO:0007669"/>
    <property type="project" value="UniProtKB-ARBA"/>
</dbReference>